<dbReference type="PANTHER" id="PTHR42713">
    <property type="entry name" value="HISTIDINE KINASE-RELATED"/>
    <property type="match status" value="1"/>
</dbReference>
<dbReference type="Pfam" id="PF00072">
    <property type="entry name" value="Response_reg"/>
    <property type="match status" value="1"/>
</dbReference>
<dbReference type="SMART" id="SM00342">
    <property type="entry name" value="HTH_ARAC"/>
    <property type="match status" value="1"/>
</dbReference>
<dbReference type="InterPro" id="IPR020449">
    <property type="entry name" value="Tscrpt_reg_AraC-type_HTH"/>
</dbReference>
<gene>
    <name evidence="8" type="ORF">Back11_20220</name>
</gene>
<dbReference type="SUPFAM" id="SSF46689">
    <property type="entry name" value="Homeodomain-like"/>
    <property type="match status" value="2"/>
</dbReference>
<dbReference type="InterPro" id="IPR051552">
    <property type="entry name" value="HptR"/>
</dbReference>
<dbReference type="Pfam" id="PF12833">
    <property type="entry name" value="HTH_18"/>
    <property type="match status" value="1"/>
</dbReference>
<reference evidence="8 9" key="1">
    <citation type="submission" date="2018-11" db="EMBL/GenBank/DDBJ databases">
        <title>Complete genome sequence of Paenibacillus baekrokdamisoli strain KCTC 33723.</title>
        <authorList>
            <person name="Kang S.W."/>
            <person name="Lee K.C."/>
            <person name="Kim K.K."/>
            <person name="Kim J.S."/>
            <person name="Kim D.S."/>
            <person name="Ko S.H."/>
            <person name="Yang S.H."/>
            <person name="Lee J.S."/>
        </authorList>
    </citation>
    <scope>NUCLEOTIDE SEQUENCE [LARGE SCALE GENOMIC DNA]</scope>
    <source>
        <strain evidence="8 9">KCTC 33723</strain>
    </source>
</reference>
<sequence>MIKVVIVDDEHWNRDIVRMFGAWEQFGMEIVGEADDGLDAVQVIEQMSPQIVITDMRMPGVDGIALLQILNERFPEIKIIVVSGYDDFNYTKHAIRYKAEDYLLKPVDPKELNAALQKCKDELAQVDDERRLVPMDLELSQKLSSLKQLLRYTFNDLNEEGLAGVFEQLNRELGRNQAAKPKLLERVIQEMLLFMKELAIDHSIEIVSEAVPIAQAAIVTSADAVAFLSQSYLQAMEQLIQQRKNKNRLNLEEVRKYMERNFAEPISLEQLAKAFFVSKEYLSKMFKQEYGRNVTDYILHIRMDKARDWLTEDHFSIKMVAEMVGYEDVSYFYRVFRKHFGIAPGEMRRRGQV</sequence>
<dbReference type="RefSeq" id="WP_125655949.1">
    <property type="nucleotide sequence ID" value="NZ_AP019308.1"/>
</dbReference>
<proteinExistence type="predicted"/>
<name>A0A3G9IP90_9BACL</name>
<keyword evidence="7" id="KW-0804">Transcription</keyword>
<evidence type="ECO:0000313" key="8">
    <source>
        <dbReference type="EMBL" id="BBH20677.1"/>
    </source>
</evidence>
<evidence type="ECO:0000313" key="9">
    <source>
        <dbReference type="Proteomes" id="UP000275368"/>
    </source>
</evidence>
<dbReference type="InterPro" id="IPR009057">
    <property type="entry name" value="Homeodomain-like_sf"/>
</dbReference>
<evidence type="ECO:0000256" key="2">
    <source>
        <dbReference type="ARBA" id="ARBA00022490"/>
    </source>
</evidence>
<dbReference type="SUPFAM" id="SSF52172">
    <property type="entry name" value="CheY-like"/>
    <property type="match status" value="1"/>
</dbReference>
<dbReference type="Proteomes" id="UP000275368">
    <property type="component" value="Chromosome"/>
</dbReference>
<keyword evidence="2" id="KW-0963">Cytoplasm</keyword>
<protein>
    <submittedName>
        <fullName evidence="8">Uncharacterized protein</fullName>
    </submittedName>
</protein>
<evidence type="ECO:0000256" key="3">
    <source>
        <dbReference type="ARBA" id="ARBA00022553"/>
    </source>
</evidence>
<evidence type="ECO:0000256" key="5">
    <source>
        <dbReference type="ARBA" id="ARBA00023015"/>
    </source>
</evidence>
<dbReference type="GO" id="GO:0043565">
    <property type="term" value="F:sequence-specific DNA binding"/>
    <property type="evidence" value="ECO:0007669"/>
    <property type="project" value="InterPro"/>
</dbReference>
<dbReference type="GO" id="GO:0003700">
    <property type="term" value="F:DNA-binding transcription factor activity"/>
    <property type="evidence" value="ECO:0007669"/>
    <property type="project" value="InterPro"/>
</dbReference>
<dbReference type="InterPro" id="IPR011006">
    <property type="entry name" value="CheY-like_superfamily"/>
</dbReference>
<evidence type="ECO:0000256" key="1">
    <source>
        <dbReference type="ARBA" id="ARBA00004496"/>
    </source>
</evidence>
<dbReference type="CDD" id="cd17536">
    <property type="entry name" value="REC_YesN-like"/>
    <property type="match status" value="1"/>
</dbReference>
<keyword evidence="4" id="KW-0902">Two-component regulatory system</keyword>
<dbReference type="PROSITE" id="PS00041">
    <property type="entry name" value="HTH_ARAC_FAMILY_1"/>
    <property type="match status" value="1"/>
</dbReference>
<evidence type="ECO:0000256" key="7">
    <source>
        <dbReference type="ARBA" id="ARBA00023163"/>
    </source>
</evidence>
<keyword evidence="5" id="KW-0805">Transcription regulation</keyword>
<organism evidence="8 9">
    <name type="scientific">Paenibacillus baekrokdamisoli</name>
    <dbReference type="NCBI Taxonomy" id="1712516"/>
    <lineage>
        <taxon>Bacteria</taxon>
        <taxon>Bacillati</taxon>
        <taxon>Bacillota</taxon>
        <taxon>Bacilli</taxon>
        <taxon>Bacillales</taxon>
        <taxon>Paenibacillaceae</taxon>
        <taxon>Paenibacillus</taxon>
    </lineage>
</organism>
<dbReference type="EMBL" id="AP019308">
    <property type="protein sequence ID" value="BBH20677.1"/>
    <property type="molecule type" value="Genomic_DNA"/>
</dbReference>
<dbReference type="AlphaFoldDB" id="A0A3G9IP90"/>
<dbReference type="InterPro" id="IPR018062">
    <property type="entry name" value="HTH_AraC-typ_CS"/>
</dbReference>
<dbReference type="GO" id="GO:0000160">
    <property type="term" value="P:phosphorelay signal transduction system"/>
    <property type="evidence" value="ECO:0007669"/>
    <property type="project" value="UniProtKB-KW"/>
</dbReference>
<keyword evidence="3" id="KW-0597">Phosphoprotein</keyword>
<keyword evidence="6" id="KW-0238">DNA-binding</keyword>
<dbReference type="KEGG" id="pbk:Back11_20220"/>
<dbReference type="PANTHER" id="PTHR42713:SF3">
    <property type="entry name" value="TRANSCRIPTIONAL REGULATORY PROTEIN HPTR"/>
    <property type="match status" value="1"/>
</dbReference>
<comment type="subcellular location">
    <subcellularLocation>
        <location evidence="1">Cytoplasm</location>
    </subcellularLocation>
</comment>
<dbReference type="PRINTS" id="PR00032">
    <property type="entry name" value="HTHARAC"/>
</dbReference>
<dbReference type="InterPro" id="IPR018060">
    <property type="entry name" value="HTH_AraC"/>
</dbReference>
<evidence type="ECO:0000256" key="6">
    <source>
        <dbReference type="ARBA" id="ARBA00023125"/>
    </source>
</evidence>
<dbReference type="GO" id="GO:0005737">
    <property type="term" value="C:cytoplasm"/>
    <property type="evidence" value="ECO:0007669"/>
    <property type="project" value="UniProtKB-SubCell"/>
</dbReference>
<evidence type="ECO:0000256" key="4">
    <source>
        <dbReference type="ARBA" id="ARBA00023012"/>
    </source>
</evidence>
<dbReference type="OrthoDB" id="342399at2"/>
<dbReference type="Gene3D" id="1.10.10.60">
    <property type="entry name" value="Homeodomain-like"/>
    <property type="match status" value="2"/>
</dbReference>
<keyword evidence="9" id="KW-1185">Reference proteome</keyword>
<accession>A0A3G9IP90</accession>
<dbReference type="Gene3D" id="3.40.50.2300">
    <property type="match status" value="1"/>
</dbReference>
<dbReference type="PROSITE" id="PS01124">
    <property type="entry name" value="HTH_ARAC_FAMILY_2"/>
    <property type="match status" value="1"/>
</dbReference>
<dbReference type="InterPro" id="IPR001789">
    <property type="entry name" value="Sig_transdc_resp-reg_receiver"/>
</dbReference>
<dbReference type="PROSITE" id="PS50110">
    <property type="entry name" value="RESPONSE_REGULATORY"/>
    <property type="match status" value="1"/>
</dbReference>
<dbReference type="SMART" id="SM00448">
    <property type="entry name" value="REC"/>
    <property type="match status" value="1"/>
</dbReference>